<dbReference type="InterPro" id="IPR050490">
    <property type="entry name" value="Bact_solute-bd_prot1"/>
</dbReference>
<evidence type="ECO:0000259" key="1">
    <source>
        <dbReference type="Pfam" id="PF12010"/>
    </source>
</evidence>
<keyword evidence="3" id="KW-1185">Reference proteome</keyword>
<comment type="caution">
    <text evidence="2">The sequence shown here is derived from an EMBL/GenBank/DDBJ whole genome shotgun (WGS) entry which is preliminary data.</text>
</comment>
<proteinExistence type="predicted"/>
<dbReference type="PANTHER" id="PTHR43649">
    <property type="entry name" value="ARABINOSE-BINDING PROTEIN-RELATED"/>
    <property type="match status" value="1"/>
</dbReference>
<dbReference type="PROSITE" id="PS51257">
    <property type="entry name" value="PROKAR_LIPOPROTEIN"/>
    <property type="match status" value="1"/>
</dbReference>
<dbReference type="InterPro" id="IPR022627">
    <property type="entry name" value="DUF3502"/>
</dbReference>
<gene>
    <name evidence="2" type="ORF">H8B09_00650</name>
</gene>
<dbReference type="EMBL" id="JACXZA010000001">
    <property type="protein sequence ID" value="MBD3917246.1"/>
    <property type="molecule type" value="Genomic_DNA"/>
</dbReference>
<dbReference type="Pfam" id="PF12010">
    <property type="entry name" value="DUF3502"/>
    <property type="match status" value="1"/>
</dbReference>
<evidence type="ECO:0000313" key="2">
    <source>
        <dbReference type="EMBL" id="MBD3917246.1"/>
    </source>
</evidence>
<organism evidence="2 3">
    <name type="scientific">Paenibacillus terricola</name>
    <dbReference type="NCBI Taxonomy" id="2763503"/>
    <lineage>
        <taxon>Bacteria</taxon>
        <taxon>Bacillati</taxon>
        <taxon>Bacillota</taxon>
        <taxon>Bacilli</taxon>
        <taxon>Bacillales</taxon>
        <taxon>Paenibacillaceae</taxon>
        <taxon>Paenibacillus</taxon>
    </lineage>
</organism>
<reference evidence="2 3" key="1">
    <citation type="submission" date="2020-09" db="EMBL/GenBank/DDBJ databases">
        <title>Paenibacillus sp. strain PR3 16S rRNA gene Genome sequencing and assembly.</title>
        <authorList>
            <person name="Kim J."/>
        </authorList>
    </citation>
    <scope>NUCLEOTIDE SEQUENCE [LARGE SCALE GENOMIC DNA]</scope>
    <source>
        <strain evidence="2 3">PR3</strain>
    </source>
</reference>
<name>A0ABR8MML1_9BACL</name>
<accession>A0ABR8MML1</accession>
<dbReference type="InterPro" id="IPR006059">
    <property type="entry name" value="SBP"/>
</dbReference>
<dbReference type="Gene3D" id="3.40.190.10">
    <property type="entry name" value="Periplasmic binding protein-like II"/>
    <property type="match status" value="1"/>
</dbReference>
<dbReference type="Pfam" id="PF01547">
    <property type="entry name" value="SBP_bac_1"/>
    <property type="match status" value="1"/>
</dbReference>
<feature type="domain" description="DUF3502" evidence="1">
    <location>
        <begin position="446"/>
        <end position="515"/>
    </location>
</feature>
<sequence>MNQTRLRGVLMLVFILIIVGTTACGGNEKDATPIDPNHEKEVKLVGYLIGEAPKGMPQVLQAINEKLKRDINATIELNYIGWGDAASKYPLVLASGQDVDFIFAAEWIYYVSEATRGSLYPLSRELLEKYMPRHMKNMPPEALEAAKVNGTPYMIPTSSPDTMVNVALFRKDVMEKAGMTGITKFSEIEPYLAEIKKSYPGMTPLNLDSRYDLPVPFSYLLSEKFAWSSAPIDSGDPLAEGVAVDMEDPTGTMHSMIEEPMLGYQKEAARIMKDWYDKGYINRNPYANSIRSKDNFCNGKSGIAFGNSIDTQNVFMTCKEQGIDIYPFPLLYPSGKASKVSLLNNGAAIASSSKNPERAMEALDLLMDDPSYAYLAYYGIEGINYVFTPDGRIGLPEGVTSETNTYPPDAAGFWFVNKNLFKPMANWTDSYTALQEQIRPLVEAVPYRNFFFNSAEVKSEIANMKNVSTQYAQSIYIGAVDNVDAALDTLSVHLKKAGIDKVKTEVQKQGDEYLARQSKR</sequence>
<dbReference type="SUPFAM" id="SSF53850">
    <property type="entry name" value="Periplasmic binding protein-like II"/>
    <property type="match status" value="1"/>
</dbReference>
<evidence type="ECO:0000313" key="3">
    <source>
        <dbReference type="Proteomes" id="UP000609346"/>
    </source>
</evidence>
<protein>
    <submittedName>
        <fullName evidence="2">ABC transporter substrate-binding protein</fullName>
    </submittedName>
</protein>
<dbReference type="PANTHER" id="PTHR43649:SF17">
    <property type="entry name" value="ABC TRANSPORTER SOLUTE BINDING PROTEIN-SUGAR TRANSPORT"/>
    <property type="match status" value="1"/>
</dbReference>
<dbReference type="Proteomes" id="UP000609346">
    <property type="component" value="Unassembled WGS sequence"/>
</dbReference>